<comment type="caution">
    <text evidence="2">The sequence shown here is derived from an EMBL/GenBank/DDBJ whole genome shotgun (WGS) entry which is preliminary data.</text>
</comment>
<feature type="compositionally biased region" description="Basic and acidic residues" evidence="1">
    <location>
        <begin position="53"/>
        <end position="67"/>
    </location>
</feature>
<dbReference type="Proteomes" id="UP001369086">
    <property type="component" value="Unassembled WGS sequence"/>
</dbReference>
<reference evidence="2 3" key="1">
    <citation type="submission" date="2021-05" db="EMBL/GenBank/DDBJ databases">
        <authorList>
            <person name="Zahm M."/>
            <person name="Klopp C."/>
            <person name="Cabau C."/>
            <person name="Kuhl H."/>
            <person name="Suciu R."/>
            <person name="Ciorpac M."/>
            <person name="Holostenco D."/>
            <person name="Gessner J."/>
            <person name="Wuertz S."/>
            <person name="Hohne C."/>
            <person name="Stock M."/>
            <person name="Gislard M."/>
            <person name="Lluch J."/>
            <person name="Milhes M."/>
            <person name="Lampietro C."/>
            <person name="Lopez Roques C."/>
            <person name="Donnadieu C."/>
            <person name="Du K."/>
            <person name="Schartl M."/>
            <person name="Guiguen Y."/>
        </authorList>
    </citation>
    <scope>NUCLEOTIDE SEQUENCE [LARGE SCALE GENOMIC DNA]</scope>
    <source>
        <strain evidence="2">Hh-F2</strain>
        <tissue evidence="2">Blood</tissue>
    </source>
</reference>
<feature type="compositionally biased region" description="Basic residues" evidence="1">
    <location>
        <begin position="42"/>
        <end position="52"/>
    </location>
</feature>
<feature type="region of interest" description="Disordered" evidence="1">
    <location>
        <begin position="37"/>
        <end position="67"/>
    </location>
</feature>
<evidence type="ECO:0000313" key="2">
    <source>
        <dbReference type="EMBL" id="KAK6478866.1"/>
    </source>
</evidence>
<evidence type="ECO:0008006" key="4">
    <source>
        <dbReference type="Google" id="ProtNLM"/>
    </source>
</evidence>
<proteinExistence type="predicted"/>
<dbReference type="InterPro" id="IPR040029">
    <property type="entry name" value="C14orf28-like"/>
</dbReference>
<protein>
    <recommendedName>
        <fullName evidence="4">Dopamine receptor interacting protein 1</fullName>
    </recommendedName>
</protein>
<organism evidence="2 3">
    <name type="scientific">Huso huso</name>
    <name type="common">Beluga</name>
    <name type="synonym">Acipenser huso</name>
    <dbReference type="NCBI Taxonomy" id="61971"/>
    <lineage>
        <taxon>Eukaryota</taxon>
        <taxon>Metazoa</taxon>
        <taxon>Chordata</taxon>
        <taxon>Craniata</taxon>
        <taxon>Vertebrata</taxon>
        <taxon>Euteleostomi</taxon>
        <taxon>Actinopterygii</taxon>
        <taxon>Chondrostei</taxon>
        <taxon>Acipenseriformes</taxon>
        <taxon>Acipenseridae</taxon>
        <taxon>Huso</taxon>
    </lineage>
</organism>
<name>A0ABR0Z242_HUSHU</name>
<dbReference type="EMBL" id="JAHFZB010000018">
    <property type="protein sequence ID" value="KAK6478866.1"/>
    <property type="molecule type" value="Genomic_DNA"/>
</dbReference>
<evidence type="ECO:0000313" key="3">
    <source>
        <dbReference type="Proteomes" id="UP001369086"/>
    </source>
</evidence>
<keyword evidence="3" id="KW-1185">Reference proteome</keyword>
<gene>
    <name evidence="2" type="ORF">HHUSO_G19488</name>
</gene>
<evidence type="ECO:0000256" key="1">
    <source>
        <dbReference type="SAM" id="MobiDB-lite"/>
    </source>
</evidence>
<sequence>MTLSPYTGAGSAHDPANCSACLRALRELVRARRRGCGLDNNKRRHGVRRRRRQADANRQRHRDEDTQNKMERKCIYVKYTQNLKNLVRNAEGEDSSAQTERPKTLFEEIRASVRHSDEQDRSFWRPVLPWGGVYTIKAGRKAISCTPLYVKINLNNTCTIDGFLMLLYVILRENETFPREVSVYLGKEFIEHFLFLMDSYNYTTVKLLWIWDKMDKRQYRSQIHRAALEIDLFGNEHENFTKNLENLMATLQESFCTSWDCPARLQESLQWTININPPHGMPHGDLIQSAVDEFFCPKIVLCKEMGCDGQRELSQRIFCHGPPPFVILNMQLWKSEELAYIPYYLALSDRRYLLEGATLFNKEEHHYSAAFQIDGCWMHYDGLRSNNLVLLNKPPELLLLSSLVYIRATEK</sequence>
<accession>A0ABR0Z242</accession>
<dbReference type="PANTHER" id="PTHR35350:SF1">
    <property type="entry name" value="HYPOTHETICAL LOC314168"/>
    <property type="match status" value="1"/>
</dbReference>
<dbReference type="PANTHER" id="PTHR35350">
    <property type="entry name" value="HYPOTHETICAL LOC314168"/>
    <property type="match status" value="1"/>
</dbReference>